<dbReference type="InterPro" id="IPR039246">
    <property type="entry name" value="Flagellar_FlgA"/>
</dbReference>
<dbReference type="GO" id="GO:0044780">
    <property type="term" value="P:bacterial-type flagellum assembly"/>
    <property type="evidence" value="ECO:0007669"/>
    <property type="project" value="InterPro"/>
</dbReference>
<keyword evidence="3" id="KW-0574">Periplasm</keyword>
<dbReference type="PANTHER" id="PTHR36307:SF1">
    <property type="entry name" value="FLAGELLA BASAL BODY P-RING FORMATION PROTEIN FLGA"/>
    <property type="match status" value="1"/>
</dbReference>
<dbReference type="CDD" id="cd11614">
    <property type="entry name" value="SAF_CpaB_FlgA_like"/>
    <property type="match status" value="1"/>
</dbReference>
<evidence type="ECO:0000256" key="1">
    <source>
        <dbReference type="ARBA" id="ARBA00004418"/>
    </source>
</evidence>
<comment type="subcellular location">
    <subcellularLocation>
        <location evidence="1">Periplasm</location>
    </subcellularLocation>
</comment>
<evidence type="ECO:0000259" key="4">
    <source>
        <dbReference type="SMART" id="SM00858"/>
    </source>
</evidence>
<evidence type="ECO:0000256" key="3">
    <source>
        <dbReference type="ARBA" id="ARBA00022764"/>
    </source>
</evidence>
<dbReference type="InterPro" id="IPR017585">
    <property type="entry name" value="SAF_FlgA"/>
</dbReference>
<dbReference type="STRING" id="1004156.AYP45_06015"/>
<accession>A0A1V4AV26</accession>
<keyword evidence="5" id="KW-0966">Cell projection</keyword>
<dbReference type="Gene3D" id="2.30.30.760">
    <property type="match status" value="1"/>
</dbReference>
<proteinExistence type="predicted"/>
<evidence type="ECO:0000313" key="6">
    <source>
        <dbReference type="Proteomes" id="UP000189681"/>
    </source>
</evidence>
<dbReference type="EMBL" id="AYTS01000053">
    <property type="protein sequence ID" value="OOP56974.1"/>
    <property type="molecule type" value="Genomic_DNA"/>
</dbReference>
<sequence length="268" mass="29869">MEKVGNVFLGNTPWPGNIRKIERDLLAMRLMDEGIDVNDVTYGSTTVSVVSAESTIIRGNEILAAAKEYLLSNLSRSGDEIIIESDRMIQDKVLPASKEDVRLEVAQVETNKDRGNVQLIVRILTNDKLCMKVPVFFNIRRYENVVTSSNRIDRNDTLTLDNLIMSRMETTKLSRTLFSKVEDLAGKRALRAILPNTPITPELVDNSPAIKKGDLIKVFIHAGNLHVVTKGVAKEDGCVGKIIRVKNIDSNKDLYGKVEDSTTVKIVF</sequence>
<dbReference type="PANTHER" id="PTHR36307">
    <property type="entry name" value="FLAGELLA BASAL BODY P-RING FORMATION PROTEIN FLGA"/>
    <property type="match status" value="1"/>
</dbReference>
<dbReference type="Proteomes" id="UP000189681">
    <property type="component" value="Unassembled WGS sequence"/>
</dbReference>
<dbReference type="InterPro" id="IPR013974">
    <property type="entry name" value="SAF"/>
</dbReference>
<comment type="caution">
    <text evidence="5">The sequence shown here is derived from an EMBL/GenBank/DDBJ whole genome shotgun (WGS) entry which is preliminary data.</text>
</comment>
<dbReference type="Gene3D" id="3.90.1210.10">
    <property type="entry name" value="Antifreeze-like/N-acetylneuraminic acid synthase C-terminal domain"/>
    <property type="match status" value="1"/>
</dbReference>
<name>A0A1V4AV26_9BACT</name>
<keyword evidence="5" id="KW-0969">Cilium</keyword>
<evidence type="ECO:0000313" key="5">
    <source>
        <dbReference type="EMBL" id="OOP56974.1"/>
    </source>
</evidence>
<keyword evidence="2" id="KW-0732">Signal</keyword>
<dbReference type="SMART" id="SM00858">
    <property type="entry name" value="SAF"/>
    <property type="match status" value="1"/>
</dbReference>
<feature type="domain" description="SAF" evidence="4">
    <location>
        <begin position="143"/>
        <end position="205"/>
    </location>
</feature>
<dbReference type="NCBIfam" id="TIGR03170">
    <property type="entry name" value="flgA_cterm"/>
    <property type="match status" value="1"/>
</dbReference>
<organism evidence="5 6">
    <name type="scientific">Candidatus Brocadia carolinensis</name>
    <dbReference type="NCBI Taxonomy" id="1004156"/>
    <lineage>
        <taxon>Bacteria</taxon>
        <taxon>Pseudomonadati</taxon>
        <taxon>Planctomycetota</taxon>
        <taxon>Candidatus Brocadiia</taxon>
        <taxon>Candidatus Brocadiales</taxon>
        <taxon>Candidatus Brocadiaceae</taxon>
        <taxon>Candidatus Brocadia</taxon>
    </lineage>
</organism>
<gene>
    <name evidence="5" type="ORF">AYP45_06015</name>
</gene>
<evidence type="ECO:0000256" key="2">
    <source>
        <dbReference type="ARBA" id="ARBA00022729"/>
    </source>
</evidence>
<dbReference type="GO" id="GO:0042597">
    <property type="term" value="C:periplasmic space"/>
    <property type="evidence" value="ECO:0007669"/>
    <property type="project" value="UniProtKB-SubCell"/>
</dbReference>
<protein>
    <submittedName>
        <fullName evidence="5">Flagella basal body P-ring formation protein FlgA</fullName>
    </submittedName>
</protein>
<keyword evidence="5" id="KW-0282">Flagellum</keyword>
<dbReference type="AlphaFoldDB" id="A0A1V4AV26"/>
<dbReference type="Pfam" id="PF13144">
    <property type="entry name" value="ChapFlgA"/>
    <property type="match status" value="1"/>
</dbReference>
<reference evidence="5 6" key="1">
    <citation type="journal article" date="2017" name="Water Res.">
        <title>Discovery and metagenomic analysis of an anammox bacterial enrichment related to Candidatus "Brocadia caroliniensis" in a full-scale glycerol-fed nitritation-denitritation separate centrate treatment process.</title>
        <authorList>
            <person name="Park H."/>
            <person name="Brotto A.C."/>
            <person name="van Loosdrecht M.C."/>
            <person name="Chandran K."/>
        </authorList>
    </citation>
    <scope>NUCLEOTIDE SEQUENCE [LARGE SCALE GENOMIC DNA]</scope>
    <source>
        <strain evidence="5">26THWARD</strain>
    </source>
</reference>